<comment type="caution">
    <text evidence="2">The sequence shown here is derived from an EMBL/GenBank/DDBJ whole genome shotgun (WGS) entry which is preliminary data.</text>
</comment>
<dbReference type="InterPro" id="IPR000073">
    <property type="entry name" value="AB_hydrolase_1"/>
</dbReference>
<dbReference type="RefSeq" id="WP_204732575.1">
    <property type="nucleotide sequence ID" value="NZ_JAVDWE010000002.1"/>
</dbReference>
<dbReference type="SUPFAM" id="SSF53474">
    <property type="entry name" value="alpha/beta-Hydrolases"/>
    <property type="match status" value="1"/>
</dbReference>
<dbReference type="InterPro" id="IPR029058">
    <property type="entry name" value="AB_hydrolase_fold"/>
</dbReference>
<name>A0ABU1V7Z1_9BURK</name>
<reference evidence="2 3" key="1">
    <citation type="submission" date="2023-07" db="EMBL/GenBank/DDBJ databases">
        <title>Sorghum-associated microbial communities from plants grown in Nebraska, USA.</title>
        <authorList>
            <person name="Schachtman D."/>
        </authorList>
    </citation>
    <scope>NUCLEOTIDE SEQUENCE [LARGE SCALE GENOMIC DNA]</scope>
    <source>
        <strain evidence="2 3">BE240</strain>
    </source>
</reference>
<evidence type="ECO:0000313" key="2">
    <source>
        <dbReference type="EMBL" id="MDR7093571.1"/>
    </source>
</evidence>
<dbReference type="EMBL" id="JAVDWE010000002">
    <property type="protein sequence ID" value="MDR7093571.1"/>
    <property type="molecule type" value="Genomic_DNA"/>
</dbReference>
<dbReference type="Proteomes" id="UP001265550">
    <property type="component" value="Unassembled WGS sequence"/>
</dbReference>
<keyword evidence="3" id="KW-1185">Reference proteome</keyword>
<sequence length="282" mass="30057">MPVEMDLADTLSARARVEQVAWPGGHVCWRGFGSGSPVVLVHGGHGSWLHWVRNIDALAAQHTVWAVDLPGFGDSDAPAGEGLAPLLGPTLSTLDALVGPDTPIQLVGFSFGGLVAAHMAAQRPHVQRLALLGTGGHQGRRRPKGELVNWKPAWRAGNTAAIEQAMRHNLAMHMLSVRAEDIDPLALRIHTEACVRTRFRSKEISRSGGLVETLGSYAGPILLAWGEHDVTAEPAAIASTLSVALPGAQTRVVDGAGHWVQYERADEVNPMLLAWLGALSPR</sequence>
<dbReference type="PANTHER" id="PTHR46438:SF11">
    <property type="entry name" value="LIPASE-RELATED"/>
    <property type="match status" value="1"/>
</dbReference>
<evidence type="ECO:0000259" key="1">
    <source>
        <dbReference type="Pfam" id="PF00561"/>
    </source>
</evidence>
<feature type="domain" description="AB hydrolase-1" evidence="1">
    <location>
        <begin position="37"/>
        <end position="264"/>
    </location>
</feature>
<proteinExistence type="predicted"/>
<organism evidence="2 3">
    <name type="scientific">Hydrogenophaga laconesensis</name>
    <dbReference type="NCBI Taxonomy" id="1805971"/>
    <lineage>
        <taxon>Bacteria</taxon>
        <taxon>Pseudomonadati</taxon>
        <taxon>Pseudomonadota</taxon>
        <taxon>Betaproteobacteria</taxon>
        <taxon>Burkholderiales</taxon>
        <taxon>Comamonadaceae</taxon>
        <taxon>Hydrogenophaga</taxon>
    </lineage>
</organism>
<dbReference type="PRINTS" id="PR00412">
    <property type="entry name" value="EPOXHYDRLASE"/>
</dbReference>
<protein>
    <submittedName>
        <fullName evidence="2">Pimeloyl-ACP methyl ester carboxylesterase</fullName>
    </submittedName>
</protein>
<dbReference type="Pfam" id="PF00561">
    <property type="entry name" value="Abhydrolase_1"/>
    <property type="match status" value="1"/>
</dbReference>
<evidence type="ECO:0000313" key="3">
    <source>
        <dbReference type="Proteomes" id="UP001265550"/>
    </source>
</evidence>
<dbReference type="InterPro" id="IPR000639">
    <property type="entry name" value="Epox_hydrolase-like"/>
</dbReference>
<dbReference type="PANTHER" id="PTHR46438">
    <property type="entry name" value="ALPHA/BETA-HYDROLASES SUPERFAMILY PROTEIN"/>
    <property type="match status" value="1"/>
</dbReference>
<dbReference type="Gene3D" id="3.40.50.1820">
    <property type="entry name" value="alpha/beta hydrolase"/>
    <property type="match status" value="1"/>
</dbReference>
<accession>A0ABU1V7Z1</accession>
<gene>
    <name evidence="2" type="ORF">J2X09_001303</name>
</gene>